<reference evidence="1" key="1">
    <citation type="submission" date="2021-08" db="EMBL/GenBank/DDBJ databases">
        <title>The first chromosome-level gecko genome reveals the dynamic sex chromosomes of Neotropical dwarf geckos (Sphaerodactylidae: Sphaerodactylus).</title>
        <authorList>
            <person name="Pinto B.J."/>
            <person name="Keating S.E."/>
            <person name="Gamble T."/>
        </authorList>
    </citation>
    <scope>NUCLEOTIDE SEQUENCE</scope>
    <source>
        <strain evidence="1">TG3544</strain>
    </source>
</reference>
<evidence type="ECO:0000313" key="2">
    <source>
        <dbReference type="Proteomes" id="UP000827872"/>
    </source>
</evidence>
<accession>A0ACB8FI85</accession>
<name>A0ACB8FI85_9SAUR</name>
<comment type="caution">
    <text evidence="1">The sequence shown here is derived from an EMBL/GenBank/DDBJ whole genome shotgun (WGS) entry which is preliminary data.</text>
</comment>
<protein>
    <submittedName>
        <fullName evidence="1">Uncharacterized protein</fullName>
    </submittedName>
</protein>
<dbReference type="Proteomes" id="UP000827872">
    <property type="component" value="Linkage Group LG04"/>
</dbReference>
<sequence>MQPHNHLVLMYELRAIIQRVFETEGERKCCVPPAFMSAVAKMELLIPSNSAFQISILEVYKLNIAKEYKSCFFLAAVLWLGFVCPQNISRPPYACQCLKDIKDREDCGREGITAEQCTAKGCCFDATEPGVPWCFYPSGERASLQFAKKMFKQQGRMECGYPGITYKRCRRIGCCYDRKASDEPKCFHPPVNDGVQEKNVDTRASLQRNAKQDGAVSIHMLLAHDGAFTLYQTQD</sequence>
<proteinExistence type="predicted"/>
<keyword evidence="2" id="KW-1185">Reference proteome</keyword>
<evidence type="ECO:0000313" key="1">
    <source>
        <dbReference type="EMBL" id="KAH8004927.1"/>
    </source>
</evidence>
<dbReference type="EMBL" id="CM037617">
    <property type="protein sequence ID" value="KAH8004927.1"/>
    <property type="molecule type" value="Genomic_DNA"/>
</dbReference>
<gene>
    <name evidence="1" type="ORF">K3G42_021120</name>
</gene>
<organism evidence="1 2">
    <name type="scientific">Sphaerodactylus townsendi</name>
    <dbReference type="NCBI Taxonomy" id="933632"/>
    <lineage>
        <taxon>Eukaryota</taxon>
        <taxon>Metazoa</taxon>
        <taxon>Chordata</taxon>
        <taxon>Craniata</taxon>
        <taxon>Vertebrata</taxon>
        <taxon>Euteleostomi</taxon>
        <taxon>Lepidosauria</taxon>
        <taxon>Squamata</taxon>
        <taxon>Bifurcata</taxon>
        <taxon>Gekkota</taxon>
        <taxon>Sphaerodactylidae</taxon>
        <taxon>Sphaerodactylus</taxon>
    </lineage>
</organism>